<dbReference type="PRINTS" id="PR00320">
    <property type="entry name" value="GPROTEINBRPT"/>
</dbReference>
<keyword evidence="6" id="KW-1185">Reference proteome</keyword>
<dbReference type="Gene3D" id="2.130.10.10">
    <property type="entry name" value="YVTN repeat-like/Quinoprotein amine dehydrogenase"/>
    <property type="match status" value="6"/>
</dbReference>
<dbReference type="STRING" id="490622.A0A395NPP9"/>
<dbReference type="InterPro" id="IPR020472">
    <property type="entry name" value="WD40_PAC1"/>
</dbReference>
<gene>
    <name evidence="5" type="ORF">TARUN_4175</name>
</gene>
<feature type="domain" description="Nephrocystin 3-like N-terminal" evidence="4">
    <location>
        <begin position="452"/>
        <end position="609"/>
    </location>
</feature>
<dbReference type="OrthoDB" id="538223at2759"/>
<feature type="repeat" description="WD" evidence="3">
    <location>
        <begin position="1389"/>
        <end position="1430"/>
    </location>
</feature>
<dbReference type="InterPro" id="IPR036322">
    <property type="entry name" value="WD40_repeat_dom_sf"/>
</dbReference>
<dbReference type="SUPFAM" id="SSF53167">
    <property type="entry name" value="Purine and uridine phosphorylases"/>
    <property type="match status" value="1"/>
</dbReference>
<dbReference type="InterPro" id="IPR001680">
    <property type="entry name" value="WD40_rpt"/>
</dbReference>
<dbReference type="PROSITE" id="PS00678">
    <property type="entry name" value="WD_REPEATS_1"/>
    <property type="match status" value="2"/>
</dbReference>
<dbReference type="PANTHER" id="PTHR44129">
    <property type="entry name" value="WD REPEAT-CONTAINING PROTEIN POP1"/>
    <property type="match status" value="1"/>
</dbReference>
<feature type="repeat" description="WD" evidence="3">
    <location>
        <begin position="1471"/>
        <end position="1512"/>
    </location>
</feature>
<dbReference type="Pfam" id="PF00400">
    <property type="entry name" value="WD40"/>
    <property type="match status" value="10"/>
</dbReference>
<feature type="repeat" description="WD" evidence="3">
    <location>
        <begin position="1013"/>
        <end position="1054"/>
    </location>
</feature>
<dbReference type="GO" id="GO:0009116">
    <property type="term" value="P:nucleoside metabolic process"/>
    <property type="evidence" value="ECO:0007669"/>
    <property type="project" value="InterPro"/>
</dbReference>
<dbReference type="Gene3D" id="3.40.50.300">
    <property type="entry name" value="P-loop containing nucleotide triphosphate hydrolases"/>
    <property type="match status" value="1"/>
</dbReference>
<dbReference type="PROSITE" id="PS50294">
    <property type="entry name" value="WD_REPEATS_REGION"/>
    <property type="match status" value="10"/>
</dbReference>
<dbReference type="InterPro" id="IPR056884">
    <property type="entry name" value="NPHP3-like_N"/>
</dbReference>
<protein>
    <submittedName>
        <fullName evidence="5">Vegetative incompatibility het-e-1</fullName>
    </submittedName>
</protein>
<dbReference type="InterPro" id="IPR035994">
    <property type="entry name" value="Nucleoside_phosphorylase_sf"/>
</dbReference>
<keyword evidence="1 3" id="KW-0853">WD repeat</keyword>
<evidence type="ECO:0000256" key="2">
    <source>
        <dbReference type="ARBA" id="ARBA00022737"/>
    </source>
</evidence>
<accession>A0A395NPP9</accession>
<evidence type="ECO:0000313" key="6">
    <source>
        <dbReference type="Proteomes" id="UP000266272"/>
    </source>
</evidence>
<sequence length="1616" mass="179631">MPRSPALTRLPDPHIPDYVVEYAEFQAVNRHVQAVMRDLDCRDSQAAALVTEYSSKDIEILHERDNFDPASLWREMSNPDDYTVGWICAITTEYVAARAVLDETHDGPERVSTNDNNDYTLGRIGRHNVVIAILPDGEYGVSSAARVAADMSHSFPSVRIGLMVGIGGGAPTRKHDIRLGDVVVSSPARGIGGVFQYDFGKTIQGQSFQTTGFLNQPPSVLRAAVTGLRAQYEHEGNQLEEAIGAILEKKPRLRKKYRHPSPSSDRLYQSHVCHPVNEESSCAIVCGEDPTDLISRPERTEDEDNPTIHYGLIASANQLMKNALLRDKLAAEQGVMCFEMEAAGLMNHFPCLVIRGICDYADTHKNKDWQGYAAMTAAVYTKDLLKRIAPNRVEAEKKIGSLLTTIDDKMDSVSQKISLAKLPAAGGATYDSHAEEQNPTCLPDTRVELLDQINVWAKGSQSASIFWLNGMAGTGKSTISRTVARNFAATGHLGANFFFKRGEGDRGNASKLFTTVALQLAAIKPVLAPYIKGAIDTDSSIGDKGLQEQFNRLILQPLSAISLNTGEIKSLIIVIDALDECEREDDVKILIHLFSRTKNLGLRVFVTSRPELPIRLGFSAIKGKFQDVILHEISEPVIEHDLGVFLKHKLGTIRETYNNSVEKHRRLDQSWPGQRSIDTIVKMAIPLFIFAATVCRFLADRKCGNPDERLRRSLDYQTRSQESKLDATYLPVLDQQIIGLSIRERDEVLQQFRAIVGSIVLLASPLSTSALSRLLDIPRHTIDNRLDMLHSVLSIPASAESPVRLLHLSFREFLVDPEKEGRNLFWVSEAQTHREISENCFRVLRRFLRPDMCNLRSLGMEGSTPNSDKVNTDIPYEVQYACLHWVFHLESTRNYTVACREALRFLKQHFLHWVEALGLMRQASESIKMIDTLQTFLLKHNNNPLHRFLDDSLRVLQVNFSIIHAAPLQIYSSALIFAPSESIIRNTFASQIPSWISLLPKTDSDWDQCIQKLEGHTDVVKSVALSHDASLVASASQDQTVRIWRTDTGECIHILKGHSYPVHSVAFSHDSKLLASASYDETVQLWDTAVGEHMRTLEGHAYSVNSVDFSHDSSLLASASQDQTIRIWRTSTGECIQTLEGHSDWVRSAVFSHDSSLVASASDDLTVRLWHASTGQCIRALVGHGSSVNSVSFSYDSAHIASASHDQTIRIWDAQTGKCIYELKGHSDPVRSVAFSDNSSYMASASNDQAVRLWNVNTGDCVQVLAGHTGAVNSVAFSDNSSIIASASQDKTVRLWRFEMGRYIQRVKRHSDFVRFMAISHESSLVASVSYNETMIWRSDTGEYLQEFEGHENSARSTVFSSDLSLMASKSEACIEIWRTRTSEFLHELKGHSDPVLALVFSQDSLLIASASYDCTVRIWRVDTGECIQILECSTQAELIAFSHDSSLIASVTDYNVIGIWDSKGRCIQKLNGHAYAIQSVVFSDDLLLVASASKDYTVRLWSIASGNCIHKLEGHTESVMVVAFSHDSSLVASASRDHTVRIWTTDKGQHEANYLPGDKASPKERRSALVRQRGSAFAGQNLELPSGPEADLKPRYFYGAHQLTELCGVHLNGLP</sequence>
<evidence type="ECO:0000259" key="4">
    <source>
        <dbReference type="Pfam" id="PF24883"/>
    </source>
</evidence>
<keyword evidence="2" id="KW-0677">Repeat</keyword>
<feature type="repeat" description="WD" evidence="3">
    <location>
        <begin position="1223"/>
        <end position="1264"/>
    </location>
</feature>
<comment type="caution">
    <text evidence="5">The sequence shown here is derived from an EMBL/GenBank/DDBJ whole genome shotgun (WGS) entry which is preliminary data.</text>
</comment>
<evidence type="ECO:0000313" key="5">
    <source>
        <dbReference type="EMBL" id="RFU78062.1"/>
    </source>
</evidence>
<dbReference type="InterPro" id="IPR015943">
    <property type="entry name" value="WD40/YVTN_repeat-like_dom_sf"/>
</dbReference>
<dbReference type="Proteomes" id="UP000266272">
    <property type="component" value="Unassembled WGS sequence"/>
</dbReference>
<proteinExistence type="predicted"/>
<evidence type="ECO:0000256" key="1">
    <source>
        <dbReference type="ARBA" id="ARBA00022574"/>
    </source>
</evidence>
<reference evidence="5 6" key="1">
    <citation type="journal article" date="2018" name="PLoS Pathog.">
        <title>Evolution of structural diversity of trichothecenes, a family of toxins produced by plant pathogenic and entomopathogenic fungi.</title>
        <authorList>
            <person name="Proctor R.H."/>
            <person name="McCormick S.P."/>
            <person name="Kim H.S."/>
            <person name="Cardoza R.E."/>
            <person name="Stanley A.M."/>
            <person name="Lindo L."/>
            <person name="Kelly A."/>
            <person name="Brown D.W."/>
            <person name="Lee T."/>
            <person name="Vaughan M.M."/>
            <person name="Alexander N.J."/>
            <person name="Busman M."/>
            <person name="Gutierrez S."/>
        </authorList>
    </citation>
    <scope>NUCLEOTIDE SEQUENCE [LARGE SCALE GENOMIC DNA]</scope>
    <source>
        <strain evidence="5 6">IBT 40837</strain>
    </source>
</reference>
<feature type="repeat" description="WD" evidence="3">
    <location>
        <begin position="1139"/>
        <end position="1180"/>
    </location>
</feature>
<feature type="repeat" description="WD" evidence="3">
    <location>
        <begin position="1055"/>
        <end position="1096"/>
    </location>
</feature>
<dbReference type="Gene3D" id="3.40.50.1580">
    <property type="entry name" value="Nucleoside phosphorylase domain"/>
    <property type="match status" value="1"/>
</dbReference>
<dbReference type="PROSITE" id="PS50082">
    <property type="entry name" value="WD_REPEATS_2"/>
    <property type="match status" value="10"/>
</dbReference>
<dbReference type="GO" id="GO:0003824">
    <property type="term" value="F:catalytic activity"/>
    <property type="evidence" value="ECO:0007669"/>
    <property type="project" value="InterPro"/>
</dbReference>
<name>A0A395NPP9_TRIAR</name>
<feature type="repeat" description="WD" evidence="3">
    <location>
        <begin position="1181"/>
        <end position="1222"/>
    </location>
</feature>
<dbReference type="InterPro" id="IPR050349">
    <property type="entry name" value="WD_LIS1/nudF_dynein_reg"/>
</dbReference>
<dbReference type="CDD" id="cd00200">
    <property type="entry name" value="WD40"/>
    <property type="match status" value="2"/>
</dbReference>
<dbReference type="SUPFAM" id="SSF50978">
    <property type="entry name" value="WD40 repeat-like"/>
    <property type="match status" value="3"/>
</dbReference>
<dbReference type="SUPFAM" id="SSF52540">
    <property type="entry name" value="P-loop containing nucleoside triphosphate hydrolases"/>
    <property type="match status" value="1"/>
</dbReference>
<feature type="repeat" description="WD" evidence="3">
    <location>
        <begin position="1513"/>
        <end position="1554"/>
    </location>
</feature>
<feature type="repeat" description="WD" evidence="3">
    <location>
        <begin position="1265"/>
        <end position="1306"/>
    </location>
</feature>
<dbReference type="EMBL" id="PXOA01000236">
    <property type="protein sequence ID" value="RFU78062.1"/>
    <property type="molecule type" value="Genomic_DNA"/>
</dbReference>
<dbReference type="InterPro" id="IPR027417">
    <property type="entry name" value="P-loop_NTPase"/>
</dbReference>
<evidence type="ECO:0000256" key="3">
    <source>
        <dbReference type="PROSITE-ProRule" id="PRU00221"/>
    </source>
</evidence>
<dbReference type="Pfam" id="PF24883">
    <property type="entry name" value="NPHP3_N"/>
    <property type="match status" value="1"/>
</dbReference>
<dbReference type="SMART" id="SM00320">
    <property type="entry name" value="WD40"/>
    <property type="match status" value="13"/>
</dbReference>
<dbReference type="InterPro" id="IPR019775">
    <property type="entry name" value="WD40_repeat_CS"/>
</dbReference>
<organism evidence="5 6">
    <name type="scientific">Trichoderma arundinaceum</name>
    <dbReference type="NCBI Taxonomy" id="490622"/>
    <lineage>
        <taxon>Eukaryota</taxon>
        <taxon>Fungi</taxon>
        <taxon>Dikarya</taxon>
        <taxon>Ascomycota</taxon>
        <taxon>Pezizomycotina</taxon>
        <taxon>Sordariomycetes</taxon>
        <taxon>Hypocreomycetidae</taxon>
        <taxon>Hypocreales</taxon>
        <taxon>Hypocreaceae</taxon>
        <taxon>Trichoderma</taxon>
    </lineage>
</organism>
<feature type="repeat" description="WD" evidence="3">
    <location>
        <begin position="1097"/>
        <end position="1138"/>
    </location>
</feature>